<dbReference type="Proteomes" id="UP000017404">
    <property type="component" value="Unassembled WGS sequence"/>
</dbReference>
<keyword evidence="3" id="KW-1185">Reference proteome</keyword>
<accession>V2W0C4</accession>
<dbReference type="OrthoDB" id="7595039at2"/>
<comment type="caution">
    <text evidence="2">The sequence shown here is derived from an EMBL/GenBank/DDBJ whole genome shotgun (WGS) entry which is preliminary data.</text>
</comment>
<dbReference type="PATRIC" id="fig|1120928.5.peg.3390"/>
<gene>
    <name evidence="2" type="ORF">F990_03350</name>
</gene>
<dbReference type="SUPFAM" id="SSF55331">
    <property type="entry name" value="Tautomerase/MIF"/>
    <property type="match status" value="1"/>
</dbReference>
<dbReference type="EMBL" id="AYEV01000049">
    <property type="protein sequence ID" value="ESK53444.1"/>
    <property type="molecule type" value="Genomic_DNA"/>
</dbReference>
<dbReference type="InterPro" id="IPR028116">
    <property type="entry name" value="Cis-CaaD-like"/>
</dbReference>
<reference evidence="2 3" key="1">
    <citation type="submission" date="2013-10" db="EMBL/GenBank/DDBJ databases">
        <title>The Genome Sequence of Acinetobacter tjernbergiae CIP107465.</title>
        <authorList>
            <consortium name="The Broad Institute Genomics Platform"/>
            <consortium name="The Broad Institute Genome Sequencing Center for Infectious Disease"/>
            <person name="Cerqueira G."/>
            <person name="Feldgarden M."/>
            <person name="Courvalin P."/>
            <person name="Grillot-Courvalin C."/>
            <person name="Clermont D."/>
            <person name="Rocha E."/>
            <person name="Yoon E.-J."/>
            <person name="Nemec A."/>
            <person name="Young S.K."/>
            <person name="Zeng Q."/>
            <person name="Gargeya S."/>
            <person name="Fitzgerald M."/>
            <person name="Abouelleil A."/>
            <person name="Alvarado L."/>
            <person name="Berlin A.M."/>
            <person name="Chapman S.B."/>
            <person name="Gainer-Dewar J."/>
            <person name="Goldberg J."/>
            <person name="Gnerre S."/>
            <person name="Griggs A."/>
            <person name="Gujja S."/>
            <person name="Hansen M."/>
            <person name="Howarth C."/>
            <person name="Imamovic A."/>
            <person name="Ireland A."/>
            <person name="Larimer J."/>
            <person name="McCowan C."/>
            <person name="Murphy C."/>
            <person name="Pearson M."/>
            <person name="Poon T.W."/>
            <person name="Priest M."/>
            <person name="Roberts A."/>
            <person name="Saif S."/>
            <person name="Shea T."/>
            <person name="Sykes S."/>
            <person name="Wortman J."/>
            <person name="Nusbaum C."/>
            <person name="Birren B."/>
        </authorList>
    </citation>
    <scope>NUCLEOTIDE SEQUENCE [LARGE SCALE GENOMIC DNA]</scope>
    <source>
        <strain evidence="2 3">CIP 107465</strain>
    </source>
</reference>
<dbReference type="eggNOG" id="COG1942">
    <property type="taxonomic scope" value="Bacteria"/>
</dbReference>
<dbReference type="InterPro" id="IPR014347">
    <property type="entry name" value="Tautomerase/MIF_sf"/>
</dbReference>
<sequence length="141" mass="16486">MPMWKIYHPENAFNDADKQQLAQNITELYSSFLPKFYVNVFFHPIAPTTCYIGGQESNDFVRVAIDHIARSLTSPEAQQQFLQGCTQVLNPYVHERGFRWELHVNETSFDLWTINGFKPPLPNTKAEAKWRAENKPSEYYQ</sequence>
<evidence type="ECO:0000313" key="3">
    <source>
        <dbReference type="Proteomes" id="UP000017404"/>
    </source>
</evidence>
<protein>
    <recommendedName>
        <fullName evidence="1">Tautomerase cis-CaaD-like domain-containing protein</fullName>
    </recommendedName>
</protein>
<proteinExistence type="predicted"/>
<name>V2W0C4_9GAMM</name>
<dbReference type="Pfam" id="PF14832">
    <property type="entry name" value="Tautomerase_3"/>
    <property type="match status" value="1"/>
</dbReference>
<organism evidence="2 3">
    <name type="scientific">Acinetobacter tjernbergiae DSM 14971 = CIP 107465</name>
    <dbReference type="NCBI Taxonomy" id="1120928"/>
    <lineage>
        <taxon>Bacteria</taxon>
        <taxon>Pseudomonadati</taxon>
        <taxon>Pseudomonadota</taxon>
        <taxon>Gammaproteobacteria</taxon>
        <taxon>Moraxellales</taxon>
        <taxon>Moraxellaceae</taxon>
        <taxon>Acinetobacter</taxon>
    </lineage>
</organism>
<evidence type="ECO:0000313" key="2">
    <source>
        <dbReference type="EMBL" id="ESK53444.1"/>
    </source>
</evidence>
<evidence type="ECO:0000259" key="1">
    <source>
        <dbReference type="Pfam" id="PF14832"/>
    </source>
</evidence>
<dbReference type="AlphaFoldDB" id="V2W0C4"/>
<dbReference type="STRING" id="202955.GCA_000759995_02196"/>
<dbReference type="Gene3D" id="3.30.429.10">
    <property type="entry name" value="Macrophage Migration Inhibitory Factor"/>
    <property type="match status" value="1"/>
</dbReference>
<feature type="domain" description="Tautomerase cis-CaaD-like" evidence="1">
    <location>
        <begin position="1"/>
        <end position="135"/>
    </location>
</feature>